<sequence length="215" mass="24403">MQIGALARQTGCPIQTIRFYEQEGLLPPPSRSAGNFRLYGDAHVERLLFIRRCRSLDMTLDEIRVLLRLKNVPTQDCSEVNRVLEAHIEQVAVRIQELSALEQRRRDYANGYKPKTVLTRLGELTFQVPQVRCGDFYPSALEKGTRTDQAVHLALAEMYVQGVSTRRVIEVLQRLLGPEISLSTAQVSRAAARLDEGLAAWRERPLGEVPYLFLD</sequence>
<evidence type="ECO:0000256" key="4">
    <source>
        <dbReference type="ARBA" id="ARBA00023125"/>
    </source>
</evidence>
<dbReference type="GO" id="GO:0004803">
    <property type="term" value="F:transposase activity"/>
    <property type="evidence" value="ECO:0007669"/>
    <property type="project" value="InterPro"/>
</dbReference>
<dbReference type="EMBL" id="CYHH01000028">
    <property type="protein sequence ID" value="CUB08196.1"/>
    <property type="molecule type" value="Genomic_DNA"/>
</dbReference>
<name>A0A0K6IYI9_9PROT</name>
<feature type="domain" description="HTH merR-type" evidence="6">
    <location>
        <begin position="1"/>
        <end position="69"/>
    </location>
</feature>
<dbReference type="SMART" id="SM00422">
    <property type="entry name" value="HTH_MERR"/>
    <property type="match status" value="1"/>
</dbReference>
<evidence type="ECO:0000259" key="6">
    <source>
        <dbReference type="PROSITE" id="PS50937"/>
    </source>
</evidence>
<dbReference type="PANTHER" id="PTHR30204:SF92">
    <property type="entry name" value="HTH-TYPE TRANSCRIPTIONAL REGULATOR ZNTR"/>
    <property type="match status" value="1"/>
</dbReference>
<evidence type="ECO:0000256" key="1">
    <source>
        <dbReference type="ARBA" id="ARBA00002190"/>
    </source>
</evidence>
<dbReference type="GO" id="GO:0006313">
    <property type="term" value="P:DNA transposition"/>
    <property type="evidence" value="ECO:0007669"/>
    <property type="project" value="InterPro"/>
</dbReference>
<dbReference type="GO" id="GO:0045893">
    <property type="term" value="P:positive regulation of DNA-templated transcription"/>
    <property type="evidence" value="ECO:0007669"/>
    <property type="project" value="InterPro"/>
</dbReference>
<dbReference type="InterPro" id="IPR000551">
    <property type="entry name" value="MerR-type_HTH_dom"/>
</dbReference>
<accession>A0A0K6IYI9</accession>
<keyword evidence="8" id="KW-1185">Reference proteome</keyword>
<organism evidence="7 8">
    <name type="scientific">Tepidiphilus thermophilus</name>
    <dbReference type="NCBI Taxonomy" id="876478"/>
    <lineage>
        <taxon>Bacteria</taxon>
        <taxon>Pseudomonadati</taxon>
        <taxon>Pseudomonadota</taxon>
        <taxon>Hydrogenophilia</taxon>
        <taxon>Hydrogenophilales</taxon>
        <taxon>Hydrogenophilaceae</taxon>
        <taxon>Tepidiphilus</taxon>
    </lineage>
</organism>
<dbReference type="PANTHER" id="PTHR30204">
    <property type="entry name" value="REDOX-CYCLING DRUG-SENSING TRANSCRIPTIONAL ACTIVATOR SOXR"/>
    <property type="match status" value="1"/>
</dbReference>
<dbReference type="InterPro" id="IPR047057">
    <property type="entry name" value="MerR_fam"/>
</dbReference>
<dbReference type="GO" id="GO:0003677">
    <property type="term" value="F:DNA binding"/>
    <property type="evidence" value="ECO:0007669"/>
    <property type="project" value="UniProtKB-KW"/>
</dbReference>
<comment type="function">
    <text evidence="1">Required for the transposition of the insertion element.</text>
</comment>
<evidence type="ECO:0000313" key="8">
    <source>
        <dbReference type="Proteomes" id="UP000182108"/>
    </source>
</evidence>
<evidence type="ECO:0000313" key="7">
    <source>
        <dbReference type="EMBL" id="CUB08196.1"/>
    </source>
</evidence>
<dbReference type="Pfam" id="PF13411">
    <property type="entry name" value="MerR_1"/>
    <property type="match status" value="1"/>
</dbReference>
<evidence type="ECO:0000256" key="3">
    <source>
        <dbReference type="ARBA" id="ARBA00022578"/>
    </source>
</evidence>
<dbReference type="PROSITE" id="PS50937">
    <property type="entry name" value="HTH_MERR_2"/>
    <property type="match status" value="1"/>
</dbReference>
<dbReference type="InterPro" id="IPR011791">
    <property type="entry name" value="CadR-PbrR"/>
</dbReference>
<dbReference type="PRINTS" id="PR00040">
    <property type="entry name" value="HTHMERR"/>
</dbReference>
<dbReference type="InterPro" id="IPR009061">
    <property type="entry name" value="DNA-bd_dom_put_sf"/>
</dbReference>
<protein>
    <submittedName>
        <fullName evidence="7">DNA-binding transcriptional regulator, MerR family</fullName>
    </submittedName>
</protein>
<evidence type="ECO:0000256" key="5">
    <source>
        <dbReference type="ARBA" id="ARBA00023172"/>
    </source>
</evidence>
<dbReference type="GO" id="GO:0046872">
    <property type="term" value="F:metal ion binding"/>
    <property type="evidence" value="ECO:0007669"/>
    <property type="project" value="InterPro"/>
</dbReference>
<dbReference type="Gene3D" id="1.10.1660.10">
    <property type="match status" value="1"/>
</dbReference>
<dbReference type="SUPFAM" id="SSF46955">
    <property type="entry name" value="Putative DNA-binding domain"/>
    <property type="match status" value="1"/>
</dbReference>
<proteinExistence type="inferred from homology"/>
<gene>
    <name evidence="7" type="ORF">Ga0061068_1281</name>
</gene>
<dbReference type="OrthoDB" id="5297952at2"/>
<keyword evidence="5" id="KW-0233">DNA recombination</keyword>
<evidence type="ECO:0000256" key="2">
    <source>
        <dbReference type="ARBA" id="ARBA00010961"/>
    </source>
</evidence>
<reference evidence="8" key="1">
    <citation type="submission" date="2015-08" db="EMBL/GenBank/DDBJ databases">
        <authorList>
            <person name="Babu N.S."/>
            <person name="Beckwith C.J."/>
            <person name="Beseler K.G."/>
            <person name="Brison A."/>
            <person name="Carone J.V."/>
            <person name="Caskin T.P."/>
            <person name="Diamond M."/>
            <person name="Durham M.E."/>
            <person name="Foxe J.M."/>
            <person name="Go M."/>
            <person name="Henderson B.A."/>
            <person name="Jones I.B."/>
            <person name="McGettigan J.A."/>
            <person name="Micheletti S.J."/>
            <person name="Nasrallah M.E."/>
            <person name="Ortiz D."/>
            <person name="Piller C.R."/>
            <person name="Privatt S.R."/>
            <person name="Schneider S.L."/>
            <person name="Sharp S."/>
            <person name="Smith T.C."/>
            <person name="Stanton J.D."/>
            <person name="Ullery H.E."/>
            <person name="Wilson R.J."/>
            <person name="Serrano M.G."/>
            <person name="Buck G."/>
            <person name="Lee V."/>
            <person name="Wang Y."/>
            <person name="Carvalho R."/>
            <person name="Voegtly L."/>
            <person name="Shi R."/>
            <person name="Duckworth R."/>
            <person name="Johnson A."/>
            <person name="Loviza R."/>
            <person name="Walstead R."/>
            <person name="Shah Z."/>
            <person name="Kiflezghi M."/>
            <person name="Wade K."/>
            <person name="Ball S.L."/>
            <person name="Bradley K.W."/>
            <person name="Asai D.J."/>
            <person name="Bowman C.A."/>
            <person name="Russell D.A."/>
            <person name="Pope W.H."/>
            <person name="Jacobs-Sera D."/>
            <person name="Hendrix R.W."/>
            <person name="Hatfull G.F."/>
        </authorList>
    </citation>
    <scope>NUCLEOTIDE SEQUENCE [LARGE SCALE GENOMIC DNA]</scope>
    <source>
        <strain evidence="8">JCM 19170</strain>
    </source>
</reference>
<dbReference type="GO" id="GO:0003700">
    <property type="term" value="F:DNA-binding transcription factor activity"/>
    <property type="evidence" value="ECO:0007669"/>
    <property type="project" value="InterPro"/>
</dbReference>
<keyword evidence="4 7" id="KW-0238">DNA-binding</keyword>
<dbReference type="Proteomes" id="UP000182108">
    <property type="component" value="Unassembled WGS sequence"/>
</dbReference>
<dbReference type="CDD" id="cd04784">
    <property type="entry name" value="HTH_CadR-PbrR"/>
    <property type="match status" value="1"/>
</dbReference>
<keyword evidence="3" id="KW-0815">Transposition</keyword>
<dbReference type="InterPro" id="IPR001207">
    <property type="entry name" value="Transposase_mutator"/>
</dbReference>
<dbReference type="AlphaFoldDB" id="A0A0K6IYI9"/>
<comment type="similarity">
    <text evidence="2">Belongs to the transposase mutator family.</text>
</comment>
<dbReference type="Pfam" id="PF00872">
    <property type="entry name" value="Transposase_mut"/>
    <property type="match status" value="1"/>
</dbReference>
<feature type="non-terminal residue" evidence="7">
    <location>
        <position position="215"/>
    </location>
</feature>